<dbReference type="AlphaFoldDB" id="A0A640WJE4"/>
<dbReference type="Gene3D" id="3.30.2140.10">
    <property type="entry name" value="Arylamine N-acetyltransferase"/>
    <property type="match status" value="1"/>
</dbReference>
<dbReference type="PRINTS" id="PR01543">
    <property type="entry name" value="ANATRNSFRASE"/>
</dbReference>
<dbReference type="Pfam" id="PF00797">
    <property type="entry name" value="Acetyltransf_2"/>
    <property type="match status" value="1"/>
</dbReference>
<gene>
    <name evidence="3" type="ORF">F0A16_02650</name>
</gene>
<dbReference type="InterPro" id="IPR038765">
    <property type="entry name" value="Papain-like_cys_pep_sf"/>
</dbReference>
<dbReference type="EMBL" id="VTPX01000001">
    <property type="protein sequence ID" value="KAA0020710.1"/>
    <property type="molecule type" value="Genomic_DNA"/>
</dbReference>
<keyword evidence="3" id="KW-0808">Transferase</keyword>
<dbReference type="PANTHER" id="PTHR11786">
    <property type="entry name" value="N-HYDROXYARYLAMINE O-ACETYLTRANSFERASE"/>
    <property type="match status" value="1"/>
</dbReference>
<evidence type="ECO:0000313" key="3">
    <source>
        <dbReference type="EMBL" id="KAA0020710.1"/>
    </source>
</evidence>
<dbReference type="Proteomes" id="UP000466024">
    <property type="component" value="Unassembled WGS sequence"/>
</dbReference>
<accession>A0A640WJE4</accession>
<comment type="similarity">
    <text evidence="1 2">Belongs to the arylamine N-acetyltransferase family.</text>
</comment>
<keyword evidence="4" id="KW-1185">Reference proteome</keyword>
<name>A0A640WJE4_9GAMM</name>
<dbReference type="InterPro" id="IPR001447">
    <property type="entry name" value="Arylamine_N-AcTrfase"/>
</dbReference>
<dbReference type="GO" id="GO:0016407">
    <property type="term" value="F:acetyltransferase activity"/>
    <property type="evidence" value="ECO:0007669"/>
    <property type="project" value="InterPro"/>
</dbReference>
<comment type="caution">
    <text evidence="3">The sequence shown here is derived from an EMBL/GenBank/DDBJ whole genome shotgun (WGS) entry which is preliminary data.</text>
</comment>
<dbReference type="SUPFAM" id="SSF54001">
    <property type="entry name" value="Cysteine proteinases"/>
    <property type="match status" value="1"/>
</dbReference>
<dbReference type="PANTHER" id="PTHR11786:SF0">
    <property type="entry name" value="ARYLAMINE N-ACETYLTRANSFERASE 4-RELATED"/>
    <property type="match status" value="1"/>
</dbReference>
<evidence type="ECO:0000256" key="1">
    <source>
        <dbReference type="ARBA" id="ARBA00006547"/>
    </source>
</evidence>
<proteinExistence type="inferred from homology"/>
<sequence length="290" mass="32321">MSAIVSLSDQEMASVDLAAYLKRVGLSGALPSTQETLCAIISHHMASIPFEAIDVLLGRDISLDPKAIDDKMLYRQRGGYCFEHTSLLQRVLQTLGFSVENHLARVWVGRMPESPVPAATHASLKVVVDDALWLVDVGFGSFMPNAPLAWQPELSQQSAYGAYRLRKTMGGFMVESCHDHAWQALYEILDFPWEPIDYQVANYYVSCYPDSHFRSRLMVAVTTPEARYTLANNRLKIARVKGGIEERHLTVEEMIDTLGGRFGLNIESCWIPVLERIVASAQAQDEAVSS</sequence>
<dbReference type="Gene3D" id="2.40.128.150">
    <property type="entry name" value="Cysteine proteinases"/>
    <property type="match status" value="1"/>
</dbReference>
<evidence type="ECO:0000313" key="4">
    <source>
        <dbReference type="Proteomes" id="UP000466024"/>
    </source>
</evidence>
<protein>
    <submittedName>
        <fullName evidence="3">Arylamine N-acetyltransferase</fullName>
    </submittedName>
</protein>
<organism evidence="3 4">
    <name type="scientific">Salinicola corii</name>
    <dbReference type="NCBI Taxonomy" id="2606937"/>
    <lineage>
        <taxon>Bacteria</taxon>
        <taxon>Pseudomonadati</taxon>
        <taxon>Pseudomonadota</taxon>
        <taxon>Gammaproteobacteria</taxon>
        <taxon>Oceanospirillales</taxon>
        <taxon>Halomonadaceae</taxon>
        <taxon>Salinicola</taxon>
    </lineage>
</organism>
<evidence type="ECO:0000256" key="2">
    <source>
        <dbReference type="RuleBase" id="RU003452"/>
    </source>
</evidence>
<reference evidence="3 4" key="1">
    <citation type="submission" date="2019-08" db="EMBL/GenBank/DDBJ databases">
        <title>Bioinformatics analysis of the strain L3 and L5.</title>
        <authorList>
            <person name="Li X."/>
        </authorList>
    </citation>
    <scope>NUCLEOTIDE SEQUENCE [LARGE SCALE GENOMIC DNA]</scope>
    <source>
        <strain evidence="3 4">L3</strain>
    </source>
</reference>